<dbReference type="Proteomes" id="UP000321485">
    <property type="component" value="Unassembled WGS sequence"/>
</dbReference>
<organism evidence="1 2">
    <name type="scientific">Acidovorax delafieldii</name>
    <name type="common">Pseudomonas delafieldii</name>
    <dbReference type="NCBI Taxonomy" id="47920"/>
    <lineage>
        <taxon>Bacteria</taxon>
        <taxon>Pseudomonadati</taxon>
        <taxon>Pseudomonadota</taxon>
        <taxon>Betaproteobacteria</taxon>
        <taxon>Burkholderiales</taxon>
        <taxon>Comamonadaceae</taxon>
        <taxon>Acidovorax</taxon>
    </lineage>
</organism>
<reference evidence="1 2" key="1">
    <citation type="journal article" date="2015" name="Stand. Genomic Sci.">
        <title>Genomic Encyclopedia of Bacterial and Archaeal Type Strains, Phase III: the genomes of soil and plant-associated and newly described type strains.</title>
        <authorList>
            <person name="Whitman W.B."/>
            <person name="Woyke T."/>
            <person name="Klenk H.P."/>
            <person name="Zhou Y."/>
            <person name="Lilburn T.G."/>
            <person name="Beck B.J."/>
            <person name="De Vos P."/>
            <person name="Vandamme P."/>
            <person name="Eisen J.A."/>
            <person name="Garrity G."/>
            <person name="Hugenholtz P."/>
            <person name="Kyrpides N.C."/>
        </authorList>
    </citation>
    <scope>NUCLEOTIDE SEQUENCE [LARGE SCALE GENOMIC DNA]</scope>
    <source>
        <strain evidence="1 2">DSM 64</strain>
    </source>
</reference>
<gene>
    <name evidence="1" type="ORF">ATF69_0551</name>
</gene>
<dbReference type="AlphaFoldDB" id="A0A561XRF0"/>
<proteinExistence type="predicted"/>
<protein>
    <submittedName>
        <fullName evidence="1">Uncharacterized protein</fullName>
    </submittedName>
</protein>
<evidence type="ECO:0000313" key="2">
    <source>
        <dbReference type="Proteomes" id="UP000321485"/>
    </source>
</evidence>
<dbReference type="GeneID" id="51109625"/>
<evidence type="ECO:0000313" key="1">
    <source>
        <dbReference type="EMBL" id="TWG38690.1"/>
    </source>
</evidence>
<sequence>MLQQYEELAVLDQGEDGAIVSIRGQDGPSIVLGAGYLHHLDKVLAAAMCDIEVEATGQGVKLLCAEIHTLLAAYEETQNKFYGKGAPNSSHSVAEAIRELREMREQLDQLH</sequence>
<accession>A0A561XRF0</accession>
<dbReference type="EMBL" id="VJWE01000011">
    <property type="protein sequence ID" value="TWG38690.1"/>
    <property type="molecule type" value="Genomic_DNA"/>
</dbReference>
<dbReference type="RefSeq" id="WP_146869822.1">
    <property type="nucleotide sequence ID" value="NZ_VJWE01000011.1"/>
</dbReference>
<name>A0A561XRF0_ACIDE</name>
<comment type="caution">
    <text evidence="1">The sequence shown here is derived from an EMBL/GenBank/DDBJ whole genome shotgun (WGS) entry which is preliminary data.</text>
</comment>